<evidence type="ECO:0000313" key="3">
    <source>
        <dbReference type="Proteomes" id="UP001189429"/>
    </source>
</evidence>
<evidence type="ECO:0000256" key="1">
    <source>
        <dbReference type="SAM" id="MobiDB-lite"/>
    </source>
</evidence>
<keyword evidence="3" id="KW-1185">Reference proteome</keyword>
<feature type="compositionally biased region" description="Low complexity" evidence="1">
    <location>
        <begin position="72"/>
        <end position="85"/>
    </location>
</feature>
<organism evidence="2 3">
    <name type="scientific">Prorocentrum cordatum</name>
    <dbReference type="NCBI Taxonomy" id="2364126"/>
    <lineage>
        <taxon>Eukaryota</taxon>
        <taxon>Sar</taxon>
        <taxon>Alveolata</taxon>
        <taxon>Dinophyceae</taxon>
        <taxon>Prorocentrales</taxon>
        <taxon>Prorocentraceae</taxon>
        <taxon>Prorocentrum</taxon>
    </lineage>
</organism>
<feature type="compositionally biased region" description="Low complexity" evidence="1">
    <location>
        <begin position="29"/>
        <end position="45"/>
    </location>
</feature>
<feature type="non-terminal residue" evidence="2">
    <location>
        <position position="1"/>
    </location>
</feature>
<evidence type="ECO:0000313" key="2">
    <source>
        <dbReference type="EMBL" id="CAK0814571.1"/>
    </source>
</evidence>
<sequence>EGDIHELLRGLFAARRGSGAAGSGGPAGGAPEAFGPNPDLRGPAPRVRRRAGAVRALLGQGPAPERGGLDGSGAPPAGGAAAAAGAAAGRDAWAITFATNLQVARSSRRRSREEARKVYHWTFSGQAVKATPTGTESYSKGHSAGQKRKGENRRSRRDGQGQRRVRGARISLGQ</sequence>
<comment type="caution">
    <text evidence="2">The sequence shown here is derived from an EMBL/GenBank/DDBJ whole genome shotgun (WGS) entry which is preliminary data.</text>
</comment>
<feature type="compositionally biased region" description="Gly residues" evidence="1">
    <location>
        <begin position="19"/>
        <end position="28"/>
    </location>
</feature>
<accession>A0ABN9R9W3</accession>
<feature type="compositionally biased region" description="Basic and acidic residues" evidence="1">
    <location>
        <begin position="148"/>
        <end position="161"/>
    </location>
</feature>
<dbReference type="EMBL" id="CAUYUJ010005681">
    <property type="protein sequence ID" value="CAK0814571.1"/>
    <property type="molecule type" value="Genomic_DNA"/>
</dbReference>
<feature type="region of interest" description="Disordered" evidence="1">
    <location>
        <begin position="16"/>
        <end position="85"/>
    </location>
</feature>
<feature type="region of interest" description="Disordered" evidence="1">
    <location>
        <begin position="103"/>
        <end position="174"/>
    </location>
</feature>
<protein>
    <submittedName>
        <fullName evidence="2">Uncharacterized protein</fullName>
    </submittedName>
</protein>
<gene>
    <name evidence="2" type="ORF">PCOR1329_LOCUS18146</name>
</gene>
<proteinExistence type="predicted"/>
<dbReference type="Proteomes" id="UP001189429">
    <property type="component" value="Unassembled WGS sequence"/>
</dbReference>
<reference evidence="2" key="1">
    <citation type="submission" date="2023-10" db="EMBL/GenBank/DDBJ databases">
        <authorList>
            <person name="Chen Y."/>
            <person name="Shah S."/>
            <person name="Dougan E. K."/>
            <person name="Thang M."/>
            <person name="Chan C."/>
        </authorList>
    </citation>
    <scope>NUCLEOTIDE SEQUENCE [LARGE SCALE GENOMIC DNA]</scope>
</reference>
<name>A0ABN9R9W3_9DINO</name>